<keyword evidence="4" id="KW-0808">Transferase</keyword>
<name>A0A0M9VSZ2_ESCWE</name>
<dbReference type="AlphaFoldDB" id="A0A0M9VSZ2"/>
<gene>
    <name evidence="10" type="ORF">ESCO_002878</name>
</gene>
<dbReference type="EMBL" id="LGSR01000022">
    <property type="protein sequence ID" value="KOS18105.1"/>
    <property type="molecule type" value="Genomic_DNA"/>
</dbReference>
<dbReference type="GO" id="GO:0005524">
    <property type="term" value="F:ATP binding"/>
    <property type="evidence" value="ECO:0007669"/>
    <property type="project" value="UniProtKB-KW"/>
</dbReference>
<evidence type="ECO:0000256" key="1">
    <source>
        <dbReference type="ARBA" id="ARBA00004123"/>
    </source>
</evidence>
<protein>
    <submittedName>
        <fullName evidence="10">Putative kinase mug58</fullName>
    </submittedName>
</protein>
<dbReference type="GO" id="GO:0005634">
    <property type="term" value="C:nucleus"/>
    <property type="evidence" value="ECO:0007669"/>
    <property type="project" value="UniProtKB-SubCell"/>
</dbReference>
<keyword evidence="3" id="KW-0963">Cytoplasm</keyword>
<evidence type="ECO:0000313" key="10">
    <source>
        <dbReference type="EMBL" id="KOS18105.1"/>
    </source>
</evidence>
<proteinExistence type="inferred from homology"/>
<evidence type="ECO:0000256" key="8">
    <source>
        <dbReference type="ARBA" id="ARBA00023242"/>
    </source>
</evidence>
<dbReference type="STRING" id="150374.A0A0M9VSZ2"/>
<dbReference type="InterPro" id="IPR027417">
    <property type="entry name" value="P-loop_NTPase"/>
</dbReference>
<comment type="caution">
    <text evidence="10">The sequence shown here is derived from an EMBL/GenBank/DDBJ whole genome shotgun (WGS) entry which is preliminary data.</text>
</comment>
<dbReference type="Pfam" id="PF03308">
    <property type="entry name" value="MeaB"/>
    <property type="match status" value="1"/>
</dbReference>
<evidence type="ECO:0000256" key="5">
    <source>
        <dbReference type="ARBA" id="ARBA00022741"/>
    </source>
</evidence>
<evidence type="ECO:0000256" key="4">
    <source>
        <dbReference type="ARBA" id="ARBA00022679"/>
    </source>
</evidence>
<evidence type="ECO:0000313" key="11">
    <source>
        <dbReference type="Proteomes" id="UP000053831"/>
    </source>
</evidence>
<organism evidence="10 11">
    <name type="scientific">Escovopsis weberi</name>
    <dbReference type="NCBI Taxonomy" id="150374"/>
    <lineage>
        <taxon>Eukaryota</taxon>
        <taxon>Fungi</taxon>
        <taxon>Dikarya</taxon>
        <taxon>Ascomycota</taxon>
        <taxon>Pezizomycotina</taxon>
        <taxon>Sordariomycetes</taxon>
        <taxon>Hypocreomycetidae</taxon>
        <taxon>Hypocreales</taxon>
        <taxon>Hypocreaceae</taxon>
        <taxon>Escovopsis</taxon>
    </lineage>
</organism>
<dbReference type="Proteomes" id="UP000053831">
    <property type="component" value="Unassembled WGS sequence"/>
</dbReference>
<evidence type="ECO:0000256" key="7">
    <source>
        <dbReference type="ARBA" id="ARBA00022840"/>
    </source>
</evidence>
<dbReference type="GO" id="GO:0016301">
    <property type="term" value="F:kinase activity"/>
    <property type="evidence" value="ECO:0007669"/>
    <property type="project" value="UniProtKB-KW"/>
</dbReference>
<evidence type="ECO:0000256" key="6">
    <source>
        <dbReference type="ARBA" id="ARBA00022777"/>
    </source>
</evidence>
<dbReference type="OrthoDB" id="347435at2759"/>
<accession>A0A0M9VSZ2</accession>
<sequence>MPSDFQDDKAPVCIPFILRHLRAHQRAQPGRPLFVGLNGVQGVGKTTLVALLTAALRDDGIRALVCSIDDFYLTRREQVALAERHPENGLWQHRGEPGTHDIPLAKDFFAALLNNSPALLPRYDKAAFSGQGDRLPPSLWQPINHHGEPPLHVVILEGWCVGFRPLAPADLQARYDSPSRTLRAHPIEHLRLVNDRLGGYDAITNLFDAFIHVDAEDLSFVYPWRKEQEDHLRRLRADPAAGMSDEQVVRFVDGYFPAYELYSDGLRRGVLPEHPGSQLRILVDRDRKVTQVIEI</sequence>
<keyword evidence="8" id="KW-0539">Nucleus</keyword>
<dbReference type="Gene3D" id="3.40.50.300">
    <property type="entry name" value="P-loop containing nucleotide triphosphate hydrolases"/>
    <property type="match status" value="1"/>
</dbReference>
<evidence type="ECO:0000256" key="2">
    <source>
        <dbReference type="ARBA" id="ARBA00004496"/>
    </source>
</evidence>
<comment type="subcellular location">
    <subcellularLocation>
        <location evidence="2">Cytoplasm</location>
    </subcellularLocation>
    <subcellularLocation>
        <location evidence="1">Nucleus</location>
    </subcellularLocation>
</comment>
<dbReference type="FunFam" id="3.40.50.300:FF:001691">
    <property type="entry name" value="Probable ATP-dependent kinase TDA10"/>
    <property type="match status" value="1"/>
</dbReference>
<dbReference type="PANTHER" id="PTHR10285">
    <property type="entry name" value="URIDINE KINASE"/>
    <property type="match status" value="1"/>
</dbReference>
<dbReference type="GO" id="GO:0005737">
    <property type="term" value="C:cytoplasm"/>
    <property type="evidence" value="ECO:0007669"/>
    <property type="project" value="UniProtKB-SubCell"/>
</dbReference>
<evidence type="ECO:0000256" key="3">
    <source>
        <dbReference type="ARBA" id="ARBA00022490"/>
    </source>
</evidence>
<keyword evidence="11" id="KW-1185">Reference proteome</keyword>
<keyword evidence="5" id="KW-0547">Nucleotide-binding</keyword>
<keyword evidence="6 10" id="KW-0418">Kinase</keyword>
<evidence type="ECO:0000256" key="9">
    <source>
        <dbReference type="ARBA" id="ARBA00061312"/>
    </source>
</evidence>
<dbReference type="SUPFAM" id="SSF52540">
    <property type="entry name" value="P-loop containing nucleoside triphosphate hydrolases"/>
    <property type="match status" value="1"/>
</dbReference>
<keyword evidence="7" id="KW-0067">ATP-binding</keyword>
<reference evidence="10 11" key="1">
    <citation type="submission" date="2015-07" db="EMBL/GenBank/DDBJ databases">
        <title>The genome of the fungus Escovopsis weberi, a specialized disease agent of ant agriculture.</title>
        <authorList>
            <person name="de Man T.J."/>
            <person name="Stajich J.E."/>
            <person name="Kubicek C.P."/>
            <person name="Chenthamara K."/>
            <person name="Atanasova L."/>
            <person name="Druzhinina I.S."/>
            <person name="Birnbaum S."/>
            <person name="Barribeau S.M."/>
            <person name="Teiling C."/>
            <person name="Suen G."/>
            <person name="Currie C."/>
            <person name="Gerardo N.M."/>
        </authorList>
    </citation>
    <scope>NUCLEOTIDE SEQUENCE [LARGE SCALE GENOMIC DNA]</scope>
</reference>
<comment type="similarity">
    <text evidence="9">Belongs to the GLYK kinase family.</text>
</comment>